<sequence>MLLLSMQRVHFFYSLLFTLLPIFASAQESTVHLLGSSGRYKLADRRDAPAIHVSGDDYAGIIRAANDLAEDFGRVLGVDGTVQVINATGAGEALDADKNAVIIAGTVGHSSLIDRIVENNKLDVSKIEGKWESYISQVVKNPVDGLDWALVIAGSDKRGTIYGLYDLSEQLGVSPWYWWADVPFKTKDTVWVGNEIKIQGPPSVKYRGIFINDEAPAITDWAKKTYGFSNDPFRREFYKRVFELLLRLRANYLWPAMWSSEFYKDDAQNGPLADEFGIVMGTSHHEPMARAGEEQKSEMEGVWDWGENQENITEFFRGGVERASGWETSWTMGMRGSGDAASPTLTADALEEIIGVQQGLLREVLGDSQAAFPQEVGKYYQAGMKVPDSITLLWTDDNWGNLLRTPLANETDRTGGAGVYYHFDYVGSVRSYKWISTIQLVKTWEQMHLAYEHQARDLWIVNVGDIKPMEVPITHFLDMAYDMSKFTSPESTGQWLRDWAAKEFGSSHADEITHLVTEYGQLIARRKYELLSEVPYVYSVANYDEVERVSTEWDDLLNRAQSVHRKFSDTATQDAFFQLILYQIEAGKTVVDLYNTVALNGWYAAQHRLSTNRLAERAHELFELDANITRRYHEVNGGKWDKMASQSHIGYTNWQQPPANIMPNVSWVDGDDDTDLVGVVVQGQAGLASEGSNNTLLPMSPYMPPNELRYFDIFARSKGTFSYRVRTNATYVQVSNRAGTISSSDKQPDGRCVITVDWRKVPTGVSNVEIVVSHTAYGVGDSYTLILPLNKTRIKPGFKGHVESNGVISIEAEHHTQAQPENDLSYITIPGYGRTLSGVKLWPATASSQTPESAPSLKYPFYSFSQTQSPKLIVYLGSTLNHDPSRPLRYAFSIDGREPKIIQPVPDTSMGSEPVGWGATVRRDGWISSVDIGGKIEQGKHELTVWLLEPGIIVQKLALDLGGVRASALGPPESFRL</sequence>
<evidence type="ECO:0000256" key="1">
    <source>
        <dbReference type="ARBA" id="ARBA00022801"/>
    </source>
</evidence>
<dbReference type="Gene3D" id="2.60.120.1620">
    <property type="match status" value="1"/>
</dbReference>
<comment type="caution">
    <text evidence="4">The sequence shown here is derived from an EMBL/GenBank/DDBJ whole genome shotgun (WGS) entry which is preliminary data.</text>
</comment>
<dbReference type="Gene3D" id="3.30.379.10">
    <property type="entry name" value="Chitobiase/beta-hexosaminidase domain 2-like"/>
    <property type="match status" value="1"/>
</dbReference>
<evidence type="ECO:0000313" key="4">
    <source>
        <dbReference type="EMBL" id="KAL2847925.1"/>
    </source>
</evidence>
<accession>A0ABR4K6I9</accession>
<feature type="chain" id="PRO_5046696117" description="Gylcosyl hydrolase 115 C-terminal domain-containing protein" evidence="2">
    <location>
        <begin position="27"/>
        <end position="977"/>
    </location>
</feature>
<dbReference type="InterPro" id="IPR041437">
    <property type="entry name" value="GH115_C"/>
</dbReference>
<evidence type="ECO:0000313" key="5">
    <source>
        <dbReference type="Proteomes" id="UP001610444"/>
    </source>
</evidence>
<keyword evidence="2" id="KW-0732">Signal</keyword>
<feature type="signal peptide" evidence="2">
    <location>
        <begin position="1"/>
        <end position="26"/>
    </location>
</feature>
<dbReference type="PANTHER" id="PTHR37842">
    <property type="match status" value="1"/>
</dbReference>
<keyword evidence="1" id="KW-0378">Hydrolase</keyword>
<reference evidence="4 5" key="1">
    <citation type="submission" date="2024-07" db="EMBL/GenBank/DDBJ databases">
        <title>Section-level genome sequencing and comparative genomics of Aspergillus sections Usti and Cavernicolus.</title>
        <authorList>
            <consortium name="Lawrence Berkeley National Laboratory"/>
            <person name="Nybo J.L."/>
            <person name="Vesth T.C."/>
            <person name="Theobald S."/>
            <person name="Frisvad J.C."/>
            <person name="Larsen T.O."/>
            <person name="Kjaerboelling I."/>
            <person name="Rothschild-Mancinelli K."/>
            <person name="Lyhne E.K."/>
            <person name="Kogle M.E."/>
            <person name="Barry K."/>
            <person name="Clum A."/>
            <person name="Na H."/>
            <person name="Ledsgaard L."/>
            <person name="Lin J."/>
            <person name="Lipzen A."/>
            <person name="Kuo A."/>
            <person name="Riley R."/>
            <person name="Mondo S."/>
            <person name="LaButti K."/>
            <person name="Haridas S."/>
            <person name="Pangalinan J."/>
            <person name="Salamov A.A."/>
            <person name="Simmons B.A."/>
            <person name="Magnuson J.K."/>
            <person name="Chen J."/>
            <person name="Drula E."/>
            <person name="Henrissat B."/>
            <person name="Wiebenga A."/>
            <person name="Lubbers R.J."/>
            <person name="Gomes A.C."/>
            <person name="Macurrencykelacurrency M.R."/>
            <person name="Stajich J."/>
            <person name="Grigoriev I.V."/>
            <person name="Mortensen U.H."/>
            <person name="De vries R.P."/>
            <person name="Baker S.E."/>
            <person name="Andersen M.R."/>
        </authorList>
    </citation>
    <scope>NUCLEOTIDE SEQUENCE [LARGE SCALE GENOMIC DNA]</scope>
    <source>
        <strain evidence="4 5">CBS 756.74</strain>
    </source>
</reference>
<gene>
    <name evidence="4" type="ORF">BJX68DRAFT_255946</name>
</gene>
<dbReference type="RefSeq" id="XP_070897970.1">
    <property type="nucleotide sequence ID" value="XM_071043125.1"/>
</dbReference>
<evidence type="ECO:0000259" key="3">
    <source>
        <dbReference type="Pfam" id="PF17829"/>
    </source>
</evidence>
<dbReference type="InterPro" id="IPR042301">
    <property type="entry name" value="GH115_sf"/>
</dbReference>
<keyword evidence="5" id="KW-1185">Reference proteome</keyword>
<dbReference type="InterPro" id="IPR029018">
    <property type="entry name" value="Hex-like_dom2"/>
</dbReference>
<name>A0ABR4K6I9_9EURO</name>
<proteinExistence type="predicted"/>
<evidence type="ECO:0000256" key="2">
    <source>
        <dbReference type="SAM" id="SignalP"/>
    </source>
</evidence>
<dbReference type="Gene3D" id="3.20.20.520">
    <property type="entry name" value="Glycosyl hydrolase family 115"/>
    <property type="match status" value="1"/>
</dbReference>
<dbReference type="Pfam" id="PF17829">
    <property type="entry name" value="GH115_C"/>
    <property type="match status" value="1"/>
</dbReference>
<dbReference type="Pfam" id="PF15979">
    <property type="entry name" value="Glyco_hydro_115"/>
    <property type="match status" value="1"/>
</dbReference>
<dbReference type="Proteomes" id="UP001610444">
    <property type="component" value="Unassembled WGS sequence"/>
</dbReference>
<feature type="domain" description="Gylcosyl hydrolase 115 C-terminal" evidence="3">
    <location>
        <begin position="800"/>
        <end position="973"/>
    </location>
</feature>
<dbReference type="EMBL" id="JBFXLR010000027">
    <property type="protein sequence ID" value="KAL2847925.1"/>
    <property type="molecule type" value="Genomic_DNA"/>
</dbReference>
<protein>
    <recommendedName>
        <fullName evidence="3">Gylcosyl hydrolase 115 C-terminal domain-containing protein</fullName>
    </recommendedName>
</protein>
<organism evidence="4 5">
    <name type="scientific">Aspergillus pseudodeflectus</name>
    <dbReference type="NCBI Taxonomy" id="176178"/>
    <lineage>
        <taxon>Eukaryota</taxon>
        <taxon>Fungi</taxon>
        <taxon>Dikarya</taxon>
        <taxon>Ascomycota</taxon>
        <taxon>Pezizomycotina</taxon>
        <taxon>Eurotiomycetes</taxon>
        <taxon>Eurotiomycetidae</taxon>
        <taxon>Eurotiales</taxon>
        <taxon>Aspergillaceae</taxon>
        <taxon>Aspergillus</taxon>
        <taxon>Aspergillus subgen. Nidulantes</taxon>
    </lineage>
</organism>
<dbReference type="InterPro" id="IPR031924">
    <property type="entry name" value="GH115"/>
</dbReference>
<dbReference type="Gene3D" id="1.20.58.2150">
    <property type="match status" value="1"/>
</dbReference>
<dbReference type="GeneID" id="98158289"/>
<dbReference type="PANTHER" id="PTHR37842:SF2">
    <property type="entry name" value="GYLCOSYL HYDROLASE 115 C-TERMINAL DOMAIN-CONTAINING PROTEIN"/>
    <property type="match status" value="1"/>
</dbReference>